<dbReference type="EMBL" id="CP017703">
    <property type="protein sequence ID" value="ASS90911.1"/>
    <property type="molecule type" value="Genomic_DNA"/>
</dbReference>
<accession>A0A223E6U1</accession>
<dbReference type="Proteomes" id="UP000214606">
    <property type="component" value="Chromosome"/>
</dbReference>
<evidence type="ECO:0000313" key="2">
    <source>
        <dbReference type="Proteomes" id="UP000214606"/>
    </source>
</evidence>
<proteinExistence type="predicted"/>
<organism evidence="1 2">
    <name type="scientific">Aeribacillus pallidus</name>
    <dbReference type="NCBI Taxonomy" id="33936"/>
    <lineage>
        <taxon>Bacteria</taxon>
        <taxon>Bacillati</taxon>
        <taxon>Bacillota</taxon>
        <taxon>Bacilli</taxon>
        <taxon>Bacillales</taxon>
        <taxon>Bacillaceae</taxon>
        <taxon>Aeribacillus</taxon>
    </lineage>
</organism>
<protein>
    <submittedName>
        <fullName evidence="1">Uncharacterized protein</fullName>
    </submittedName>
</protein>
<sequence length="85" mass="9558">MTDQFGRIVIRFLLCFADVHSGEHNMVCNKKFFSVGINSGNTFSISFCFIEASCLGSNCAVSLVLDPDIQKKMFRKIKMDKSLKV</sequence>
<gene>
    <name evidence="1" type="ORF">AP3564_12390</name>
</gene>
<reference evidence="1 2" key="1">
    <citation type="submission" date="2016-10" db="EMBL/GenBank/DDBJ databases">
        <title>The whole genome sequencing and assembly of Aeribacillus pallidus KCTC3564 strain.</title>
        <authorList>
            <person name="Lee Y.-J."/>
            <person name="Park M.-K."/>
            <person name="Yi H."/>
            <person name="Bahn Y.-S."/>
            <person name="Kim J.F."/>
            <person name="Lee D.-W."/>
        </authorList>
    </citation>
    <scope>NUCLEOTIDE SEQUENCE [LARGE SCALE GENOMIC DNA]</scope>
    <source>
        <strain evidence="1 2">KCTC3564</strain>
    </source>
</reference>
<dbReference type="AlphaFoldDB" id="A0A164A311"/>
<accession>A0A164A311</accession>
<evidence type="ECO:0000313" key="1">
    <source>
        <dbReference type="EMBL" id="ASS90911.1"/>
    </source>
</evidence>
<dbReference type="KEGG" id="apak:AP3564_12390"/>
<name>A0A164A311_9BACI</name>